<dbReference type="Pfam" id="PF08924">
    <property type="entry name" value="Rv2525c_GlyHyd-like"/>
    <property type="match status" value="1"/>
</dbReference>
<protein>
    <submittedName>
        <fullName evidence="3">DUF1906 domain-containing protein</fullName>
    </submittedName>
</protein>
<dbReference type="EMBL" id="CP026652">
    <property type="protein sequence ID" value="AVH59208.1"/>
    <property type="molecule type" value="Genomic_DNA"/>
</dbReference>
<dbReference type="RefSeq" id="WP_099500961.1">
    <property type="nucleotide sequence ID" value="NZ_CP026652.1"/>
</dbReference>
<dbReference type="SUPFAM" id="SSF51445">
    <property type="entry name" value="(Trans)glycosidases"/>
    <property type="match status" value="1"/>
</dbReference>
<dbReference type="InterPro" id="IPR015020">
    <property type="entry name" value="Rv2525c-like_Glyco_Hydro-like"/>
</dbReference>
<name>A0ABN5I7U2_9ACTN</name>
<accession>A0ABN5I7U2</accession>
<evidence type="ECO:0000256" key="1">
    <source>
        <dbReference type="SAM" id="MobiDB-lite"/>
    </source>
</evidence>
<keyword evidence="4" id="KW-1185">Reference proteome</keyword>
<feature type="region of interest" description="Disordered" evidence="1">
    <location>
        <begin position="144"/>
        <end position="187"/>
    </location>
</feature>
<dbReference type="InterPro" id="IPR017853">
    <property type="entry name" value="GH"/>
</dbReference>
<evidence type="ECO:0000313" key="3">
    <source>
        <dbReference type="EMBL" id="AVH59208.1"/>
    </source>
</evidence>
<feature type="compositionally biased region" description="Acidic residues" evidence="1">
    <location>
        <begin position="150"/>
        <end position="169"/>
    </location>
</feature>
<feature type="domain" description="Rv2525c-like glycoside hydrolase-like" evidence="2">
    <location>
        <begin position="212"/>
        <end position="416"/>
    </location>
</feature>
<sequence>MAAAAFAAGSFEAARSAPFSSATEKTGSADHTVRVTYLGHEFVVPASWQIVDLEEEPDACVRFDRHAVYLGTPGARQDCPAQAKGRTEALLIQPAPDPAARSSVTENRTARTYRATMGNITVTAAYGDDGDDRMTIQDILSSAGLPVPAEDAEEAEETEQTEDAEETEKTEDAGENEKIPGVAATTPLPVDATSYRGTGFDACTAPSQSSMDAWRSASGYRAVGIYIGGINRACSQTRLTATWVRKQYTNGWRFFPLYVGRQPSSDSGSCLGSCAAITNPVPQGTEAADDAVKQAAALGLGKGTVLYSDVEHYTPGGAATDQVLAYLEAYTERLHKLGYRSGAYGGASSLVADLVAHRNEVTLPDVIHFASWNYLSTTDDPAIPASMWAAHQRIHQYVGNSTETYGGVTINIDRNRLDVG</sequence>
<evidence type="ECO:0000313" key="4">
    <source>
        <dbReference type="Proteomes" id="UP000238413"/>
    </source>
</evidence>
<gene>
    <name evidence="3" type="ORF">C4B68_29575</name>
</gene>
<organism evidence="3 4">
    <name type="scientific">Streptomyces dengpaensis</name>
    <dbReference type="NCBI Taxonomy" id="2049881"/>
    <lineage>
        <taxon>Bacteria</taxon>
        <taxon>Bacillati</taxon>
        <taxon>Actinomycetota</taxon>
        <taxon>Actinomycetes</taxon>
        <taxon>Kitasatosporales</taxon>
        <taxon>Streptomycetaceae</taxon>
        <taxon>Streptomyces</taxon>
    </lineage>
</organism>
<proteinExistence type="predicted"/>
<reference evidence="3 4" key="1">
    <citation type="submission" date="2018-02" db="EMBL/GenBank/DDBJ databases">
        <title>Complete genome sequence of Streptomyces dengpaensis, the producer of angucyclines.</title>
        <authorList>
            <person name="Yumei L."/>
        </authorList>
    </citation>
    <scope>NUCLEOTIDE SEQUENCE [LARGE SCALE GENOMIC DNA]</scope>
    <source>
        <strain evidence="3 4">XZHG99</strain>
    </source>
</reference>
<dbReference type="CDD" id="cd06418">
    <property type="entry name" value="GH25_BacA-like"/>
    <property type="match status" value="1"/>
</dbReference>
<dbReference type="Proteomes" id="UP000238413">
    <property type="component" value="Chromosome"/>
</dbReference>
<dbReference type="Gene3D" id="3.20.20.80">
    <property type="entry name" value="Glycosidases"/>
    <property type="match status" value="1"/>
</dbReference>
<evidence type="ECO:0000259" key="2">
    <source>
        <dbReference type="Pfam" id="PF08924"/>
    </source>
</evidence>